<dbReference type="GO" id="GO:0046872">
    <property type="term" value="F:metal ion binding"/>
    <property type="evidence" value="ECO:0007669"/>
    <property type="project" value="UniProtKB-KW"/>
</dbReference>
<dbReference type="GO" id="GO:0004656">
    <property type="term" value="F:procollagen-proline 4-dioxygenase activity"/>
    <property type="evidence" value="ECO:0000318"/>
    <property type="project" value="GO_Central"/>
</dbReference>
<dbReference type="Proteomes" id="UP000001357">
    <property type="component" value="Unassembled WGS sequence"/>
</dbReference>
<dbReference type="KEGG" id="mbr:MONBRDRAFT_26710"/>
<dbReference type="Gene3D" id="2.60.120.620">
    <property type="entry name" value="q2cbj1_9rhob like domain"/>
    <property type="match status" value="1"/>
</dbReference>
<reference evidence="4 5" key="1">
    <citation type="journal article" date="2008" name="Nature">
        <title>The genome of the choanoflagellate Monosiga brevicollis and the origin of metazoans.</title>
        <authorList>
            <consortium name="JGI Sequencing"/>
            <person name="King N."/>
            <person name="Westbrook M.J."/>
            <person name="Young S.L."/>
            <person name="Kuo A."/>
            <person name="Abedin M."/>
            <person name="Chapman J."/>
            <person name="Fairclough S."/>
            <person name="Hellsten U."/>
            <person name="Isogai Y."/>
            <person name="Letunic I."/>
            <person name="Marr M."/>
            <person name="Pincus D."/>
            <person name="Putnam N."/>
            <person name="Rokas A."/>
            <person name="Wright K.J."/>
            <person name="Zuzow R."/>
            <person name="Dirks W."/>
            <person name="Good M."/>
            <person name="Goodstein D."/>
            <person name="Lemons D."/>
            <person name="Li W."/>
            <person name="Lyons J.B."/>
            <person name="Morris A."/>
            <person name="Nichols S."/>
            <person name="Richter D.J."/>
            <person name="Salamov A."/>
            <person name="Bork P."/>
            <person name="Lim W.A."/>
            <person name="Manning G."/>
            <person name="Miller W.T."/>
            <person name="McGinnis W."/>
            <person name="Shapiro H."/>
            <person name="Tjian R."/>
            <person name="Grigoriev I.V."/>
            <person name="Rokhsar D."/>
        </authorList>
    </citation>
    <scope>NUCLEOTIDE SEQUENCE [LARGE SCALE GENOMIC DNA]</scope>
    <source>
        <strain evidence="5">MX1 / ATCC 50154</strain>
    </source>
</reference>
<name>A9V352_MONBE</name>
<dbReference type="EMBL" id="CH991556">
    <property type="protein sequence ID" value="EDQ88128.1"/>
    <property type="molecule type" value="Genomic_DNA"/>
</dbReference>
<gene>
    <name evidence="4" type="ORF">MONBRDRAFT_26710</name>
</gene>
<proteinExistence type="predicted"/>
<evidence type="ECO:0000256" key="2">
    <source>
        <dbReference type="ARBA" id="ARBA00023004"/>
    </source>
</evidence>
<organism evidence="4 5">
    <name type="scientific">Monosiga brevicollis</name>
    <name type="common">Choanoflagellate</name>
    <dbReference type="NCBI Taxonomy" id="81824"/>
    <lineage>
        <taxon>Eukaryota</taxon>
        <taxon>Choanoflagellata</taxon>
        <taxon>Craspedida</taxon>
        <taxon>Salpingoecidae</taxon>
        <taxon>Monosiga</taxon>
    </lineage>
</organism>
<dbReference type="RefSeq" id="XP_001747204.1">
    <property type="nucleotide sequence ID" value="XM_001747152.1"/>
</dbReference>
<evidence type="ECO:0000313" key="4">
    <source>
        <dbReference type="EMBL" id="EDQ88128.1"/>
    </source>
</evidence>
<evidence type="ECO:0008006" key="6">
    <source>
        <dbReference type="Google" id="ProtNLM"/>
    </source>
</evidence>
<sequence length="290" mass="33547">MIRSPAVALSLVLAVTVVHLNSLRFAEKMRDADIIEPTIPEHLVVWDPVEVNFTRRVRLDDSGRIYTMRTMATNPPIFGNFFRNQGCLTLVLCWSTEIEDFLTGEECETILSLAGKQGLFKSDHTYLDGSNLAEKDKDTTQLSEDEANNLFRFSDQTWLAHDSHRHLRSMYRRLQRLARLPDHVMPQVEQMQVVRYNRHGHYESHFDSEADHLGPCCIDPVARGFDTGVRALERPLEKRCRLCRYMTVLYYLVDTEQGGGVLQLVVPRLSFDLRLISHWESQTFMTWCGE</sequence>
<evidence type="ECO:0000256" key="1">
    <source>
        <dbReference type="ARBA" id="ARBA00022723"/>
    </source>
</evidence>
<accession>A9V352</accession>
<keyword evidence="2" id="KW-0408">Iron</keyword>
<dbReference type="InParanoid" id="A9V352"/>
<dbReference type="AlphaFoldDB" id="A9V352"/>
<evidence type="ECO:0000313" key="5">
    <source>
        <dbReference type="Proteomes" id="UP000001357"/>
    </source>
</evidence>
<dbReference type="PANTHER" id="PTHR10869:SF246">
    <property type="entry name" value="TRANSMEMBRANE PROLYL 4-HYDROXYLASE"/>
    <property type="match status" value="1"/>
</dbReference>
<evidence type="ECO:0000256" key="3">
    <source>
        <dbReference type="SAM" id="SignalP"/>
    </source>
</evidence>
<dbReference type="InterPro" id="IPR045054">
    <property type="entry name" value="P4HA-like"/>
</dbReference>
<keyword evidence="5" id="KW-1185">Reference proteome</keyword>
<protein>
    <recommendedName>
        <fullName evidence="6">Prolyl 4-hydroxylase alpha subunit domain-containing protein</fullName>
    </recommendedName>
</protein>
<dbReference type="GeneID" id="5892312"/>
<feature type="signal peptide" evidence="3">
    <location>
        <begin position="1"/>
        <end position="20"/>
    </location>
</feature>
<dbReference type="GO" id="GO:0005783">
    <property type="term" value="C:endoplasmic reticulum"/>
    <property type="evidence" value="ECO:0000318"/>
    <property type="project" value="GO_Central"/>
</dbReference>
<keyword evidence="1" id="KW-0479">Metal-binding</keyword>
<feature type="chain" id="PRO_5002744623" description="Prolyl 4-hydroxylase alpha subunit domain-containing protein" evidence="3">
    <location>
        <begin position="21"/>
        <end position="290"/>
    </location>
</feature>
<dbReference type="PANTHER" id="PTHR10869">
    <property type="entry name" value="PROLYL 4-HYDROXYLASE ALPHA SUBUNIT"/>
    <property type="match status" value="1"/>
</dbReference>
<keyword evidence="3" id="KW-0732">Signal</keyword>